<accession>A0A0P9ZES7</accession>
<feature type="transmembrane region" description="Helical" evidence="1">
    <location>
        <begin position="46"/>
        <end position="66"/>
    </location>
</feature>
<reference evidence="2 3" key="1">
    <citation type="submission" date="2015-09" db="EMBL/GenBank/DDBJ databases">
        <title>Genome announcement of multiple Pseudomonas syringae strains.</title>
        <authorList>
            <person name="Thakur S."/>
            <person name="Wang P.W."/>
            <person name="Gong Y."/>
            <person name="Weir B.S."/>
            <person name="Guttman D.S."/>
        </authorList>
    </citation>
    <scope>NUCLEOTIDE SEQUENCE [LARGE SCALE GENOMIC DNA]</scope>
    <source>
        <strain evidence="2 3">ICMP3882</strain>
    </source>
</reference>
<keyword evidence="1" id="KW-0472">Membrane</keyword>
<dbReference type="RefSeq" id="WP_004880079.1">
    <property type="nucleotide sequence ID" value="NZ_LJRF01000078.1"/>
</dbReference>
<dbReference type="EMBL" id="LJRF01000078">
    <property type="protein sequence ID" value="KPY48670.1"/>
    <property type="molecule type" value="Genomic_DNA"/>
</dbReference>
<evidence type="ECO:0000313" key="3">
    <source>
        <dbReference type="Proteomes" id="UP000050554"/>
    </source>
</evidence>
<dbReference type="Proteomes" id="UP000050554">
    <property type="component" value="Unassembled WGS sequence"/>
</dbReference>
<name>A0A0P9ZES7_PSESI</name>
<evidence type="ECO:0000313" key="2">
    <source>
        <dbReference type="EMBL" id="KPY48670.1"/>
    </source>
</evidence>
<sequence length="294" mass="33953">MAEDTYARYIRFHTPDIRLSHREQSAMTAEELAAARSHAFMQRSDWLTLLFVPFLLGAVLPPFIYLLGGLVYTNWFASGPDVDEALYAHFGWTGVASGLLILCWSRYRIVRARYDVKVCYWKTMPDQERVDVETHTLTHALNLWSYCFDPDCSTMDRWVDGKLKSVPDSGVSQWLLARTITGEWLVLRHAIEGAMSIMREPEKPPITLQLQPTEHLALAFAPQTNLCLGKRFSGNPLRVAQTSLWLSHAETQHLSEIAHHWQFFYPQRYGVVSQEDARWVDELVERARRNRLTT</sequence>
<dbReference type="PATRIC" id="fig|55398.3.peg.2198"/>
<dbReference type="AlphaFoldDB" id="A0A0P9ZES7"/>
<evidence type="ECO:0000256" key="1">
    <source>
        <dbReference type="SAM" id="Phobius"/>
    </source>
</evidence>
<protein>
    <submittedName>
        <fullName evidence="2">Uncharacterized protein</fullName>
    </submittedName>
</protein>
<feature type="transmembrane region" description="Helical" evidence="1">
    <location>
        <begin position="86"/>
        <end position="104"/>
    </location>
</feature>
<organism evidence="2 3">
    <name type="scientific">Pseudomonas syringae pv. ribicola</name>
    <dbReference type="NCBI Taxonomy" id="55398"/>
    <lineage>
        <taxon>Bacteria</taxon>
        <taxon>Pseudomonadati</taxon>
        <taxon>Pseudomonadota</taxon>
        <taxon>Gammaproteobacteria</taxon>
        <taxon>Pseudomonadales</taxon>
        <taxon>Pseudomonadaceae</taxon>
        <taxon>Pseudomonas</taxon>
    </lineage>
</organism>
<keyword evidence="1" id="KW-0812">Transmembrane</keyword>
<comment type="caution">
    <text evidence="2">The sequence shown here is derived from an EMBL/GenBank/DDBJ whole genome shotgun (WGS) entry which is preliminary data.</text>
</comment>
<proteinExistence type="predicted"/>
<gene>
    <name evidence="2" type="ORF">ALO47_01752</name>
</gene>
<keyword evidence="1" id="KW-1133">Transmembrane helix</keyword>